<sequence length="556" mass="64567">MVQYKLHYFDITAKGEPIRLLFNYMRQPFEDYRIKKEDWPTVKSNYIFGQVPVLEVDGKQLAQTGAIMQFLGKKFDLGGKNEWEEAKAMEISCLCDEMAYVVGPYVGAKLGFREGDVEQLRKDVFLPAIERYFPLYEKRLEESNSGFILPSGLSFVDFSVAHFTGMMIEMEKDIMAKYPKLPKMVKYKLHYFDVAGRAEPIRLIFNYKGQPFEDFRFKKADWPTLKSNYIFGQVPVLEVDGKQLAQCGAIMQFLGKKFDLGGKNEWEEAKAMEISCLCDEMGYAVEPYIDAKFGFHGGDVEQLRKDVFLPAIERYFPLYEKRLEESNSGFILPSGLSFVDFSVAHFTGMMIEIENKFKFKYPKLVNYCEPIRLLFNYKGQPFEDYRIKIEDWPTIKSKYPFGQLPLLEVDGKQLAQTGAIMQFLGKKFDLAGKNEWEEAKAMEIFFLYDEMRVPIGPYIGVKFGFSEGNLEQLRKDVFLPAIERYFPLYEKRLEESNSGFILPSGLSFVDFSVAHFIETMTKMEKDIMAKYPKLVDHSKRIYSLPQLKEYLNKAKS</sequence>
<dbReference type="PROSITE" id="PS50404">
    <property type="entry name" value="GST_NTER"/>
    <property type="match status" value="3"/>
</dbReference>
<evidence type="ECO:0000256" key="4">
    <source>
        <dbReference type="ARBA" id="ARBA00047960"/>
    </source>
</evidence>
<dbReference type="Pfam" id="PF14497">
    <property type="entry name" value="GST_C_3"/>
    <property type="match status" value="2"/>
</dbReference>
<evidence type="ECO:0000256" key="3">
    <source>
        <dbReference type="ARBA" id="ARBA00038317"/>
    </source>
</evidence>
<dbReference type="WBParaSite" id="scf7180000421623.g7400">
    <property type="protein sequence ID" value="scf7180000421623.g7400"/>
    <property type="gene ID" value="scf7180000421623.g7400"/>
</dbReference>
<dbReference type="GO" id="GO:0006749">
    <property type="term" value="P:glutathione metabolic process"/>
    <property type="evidence" value="ECO:0007669"/>
    <property type="project" value="TreeGrafter"/>
</dbReference>
<evidence type="ECO:0000256" key="1">
    <source>
        <dbReference type="ARBA" id="ARBA00012452"/>
    </source>
</evidence>
<dbReference type="InterPro" id="IPR004046">
    <property type="entry name" value="GST_C"/>
</dbReference>
<dbReference type="PANTHER" id="PTHR11571:SF224">
    <property type="entry name" value="HEMATOPOIETIC PROSTAGLANDIN D SYNTHASE"/>
    <property type="match status" value="1"/>
</dbReference>
<organism evidence="7 8">
    <name type="scientific">Meloidogyne floridensis</name>
    <dbReference type="NCBI Taxonomy" id="298350"/>
    <lineage>
        <taxon>Eukaryota</taxon>
        <taxon>Metazoa</taxon>
        <taxon>Ecdysozoa</taxon>
        <taxon>Nematoda</taxon>
        <taxon>Chromadorea</taxon>
        <taxon>Rhabditida</taxon>
        <taxon>Tylenchina</taxon>
        <taxon>Tylenchomorpha</taxon>
        <taxon>Tylenchoidea</taxon>
        <taxon>Meloidogynidae</taxon>
        <taxon>Meloidogyninae</taxon>
        <taxon>Meloidogyne</taxon>
    </lineage>
</organism>
<evidence type="ECO:0000256" key="2">
    <source>
        <dbReference type="ARBA" id="ARBA00022679"/>
    </source>
</evidence>
<dbReference type="GO" id="GO:0004364">
    <property type="term" value="F:glutathione transferase activity"/>
    <property type="evidence" value="ECO:0007669"/>
    <property type="project" value="UniProtKB-EC"/>
</dbReference>
<dbReference type="InterPro" id="IPR036282">
    <property type="entry name" value="Glutathione-S-Trfase_C_sf"/>
</dbReference>
<dbReference type="Proteomes" id="UP000887560">
    <property type="component" value="Unplaced"/>
</dbReference>
<dbReference type="InterPro" id="IPR050213">
    <property type="entry name" value="GST_superfamily"/>
</dbReference>
<comment type="catalytic activity">
    <reaction evidence="4">
        <text>RX + glutathione = an S-substituted glutathione + a halide anion + H(+)</text>
        <dbReference type="Rhea" id="RHEA:16437"/>
        <dbReference type="ChEBI" id="CHEBI:15378"/>
        <dbReference type="ChEBI" id="CHEBI:16042"/>
        <dbReference type="ChEBI" id="CHEBI:17792"/>
        <dbReference type="ChEBI" id="CHEBI:57925"/>
        <dbReference type="ChEBI" id="CHEBI:90779"/>
        <dbReference type="EC" id="2.5.1.18"/>
    </reaction>
</comment>
<dbReference type="PROSITE" id="PS50405">
    <property type="entry name" value="GST_CTER"/>
    <property type="match status" value="3"/>
</dbReference>
<keyword evidence="2" id="KW-0808">Transferase</keyword>
<feature type="domain" description="GST C-terminal" evidence="6">
    <location>
        <begin position="81"/>
        <end position="212"/>
    </location>
</feature>
<dbReference type="GO" id="GO:0004602">
    <property type="term" value="F:glutathione peroxidase activity"/>
    <property type="evidence" value="ECO:0007669"/>
    <property type="project" value="UniProtKB-ARBA"/>
</dbReference>
<dbReference type="EC" id="2.5.1.18" evidence="1"/>
<dbReference type="CDD" id="cd03192">
    <property type="entry name" value="GST_C_Sigma_like"/>
    <property type="match status" value="3"/>
</dbReference>
<dbReference type="FunFam" id="3.40.30.10:FF:000035">
    <property type="entry name" value="hematopoietic prostaglandin D synthase"/>
    <property type="match status" value="2"/>
</dbReference>
<feature type="domain" description="GST N-terminal" evidence="5">
    <location>
        <begin position="185"/>
        <end position="262"/>
    </location>
</feature>
<dbReference type="InterPro" id="IPR004045">
    <property type="entry name" value="Glutathione_S-Trfase_N"/>
</dbReference>
<feature type="domain" description="GST N-terminal" evidence="5">
    <location>
        <begin position="355"/>
        <end position="432"/>
    </location>
</feature>
<feature type="domain" description="GST C-terminal" evidence="6">
    <location>
        <begin position="434"/>
        <end position="556"/>
    </location>
</feature>
<dbReference type="SFLD" id="SFLDG01205">
    <property type="entry name" value="AMPS.1"/>
    <property type="match status" value="3"/>
</dbReference>
<dbReference type="SUPFAM" id="SSF47616">
    <property type="entry name" value="GST C-terminal domain-like"/>
    <property type="match status" value="3"/>
</dbReference>
<dbReference type="InterPro" id="IPR040079">
    <property type="entry name" value="Glutathione_S-Trfase"/>
</dbReference>
<proteinExistence type="inferred from homology"/>
<evidence type="ECO:0000313" key="7">
    <source>
        <dbReference type="Proteomes" id="UP000887560"/>
    </source>
</evidence>
<feature type="domain" description="GST N-terminal" evidence="5">
    <location>
        <begin position="2"/>
        <end position="79"/>
    </location>
</feature>
<dbReference type="Gene3D" id="1.20.1050.10">
    <property type="match status" value="3"/>
</dbReference>
<dbReference type="SFLD" id="SFLDS00019">
    <property type="entry name" value="Glutathione_Transferase_(cytos"/>
    <property type="match status" value="3"/>
</dbReference>
<dbReference type="Gene3D" id="3.40.30.10">
    <property type="entry name" value="Glutaredoxin"/>
    <property type="match status" value="3"/>
</dbReference>
<dbReference type="SUPFAM" id="SSF52833">
    <property type="entry name" value="Thioredoxin-like"/>
    <property type="match status" value="3"/>
</dbReference>
<dbReference type="Pfam" id="PF02798">
    <property type="entry name" value="GST_N"/>
    <property type="match status" value="2"/>
</dbReference>
<feature type="domain" description="GST C-terminal" evidence="6">
    <location>
        <begin position="264"/>
        <end position="401"/>
    </location>
</feature>
<dbReference type="AlphaFoldDB" id="A0A915NZZ1"/>
<dbReference type="CDD" id="cd03039">
    <property type="entry name" value="GST_N_Sigma_like"/>
    <property type="match status" value="3"/>
</dbReference>
<protein>
    <recommendedName>
        <fullName evidence="1">glutathione transferase</fullName>
        <ecNumber evidence="1">2.5.1.18</ecNumber>
    </recommendedName>
</protein>
<name>A0A915NZZ1_9BILA</name>
<dbReference type="InterPro" id="IPR010987">
    <property type="entry name" value="Glutathione-S-Trfase_C-like"/>
</dbReference>
<reference evidence="8" key="1">
    <citation type="submission" date="2022-11" db="UniProtKB">
        <authorList>
            <consortium name="WormBaseParasite"/>
        </authorList>
    </citation>
    <scope>IDENTIFICATION</scope>
</reference>
<dbReference type="Pfam" id="PF13417">
    <property type="entry name" value="GST_N_3"/>
    <property type="match status" value="1"/>
</dbReference>
<evidence type="ECO:0000313" key="8">
    <source>
        <dbReference type="WBParaSite" id="scf7180000421623.g7400"/>
    </source>
</evidence>
<dbReference type="PANTHER" id="PTHR11571">
    <property type="entry name" value="GLUTATHIONE S-TRANSFERASE"/>
    <property type="match status" value="1"/>
</dbReference>
<comment type="similarity">
    <text evidence="3">Belongs to the GST superfamily. Sigma family.</text>
</comment>
<evidence type="ECO:0000259" key="5">
    <source>
        <dbReference type="PROSITE" id="PS50404"/>
    </source>
</evidence>
<evidence type="ECO:0000259" key="6">
    <source>
        <dbReference type="PROSITE" id="PS50405"/>
    </source>
</evidence>
<keyword evidence="7" id="KW-1185">Reference proteome</keyword>
<accession>A0A915NZZ1</accession>
<dbReference type="InterPro" id="IPR036249">
    <property type="entry name" value="Thioredoxin-like_sf"/>
</dbReference>
<dbReference type="SFLD" id="SFLDG00363">
    <property type="entry name" value="AMPS_(cytGST):_Alpha-__Mu-__Pi"/>
    <property type="match status" value="3"/>
</dbReference>